<reference evidence="2" key="1">
    <citation type="journal article" date="2016" name="Genome Announc.">
        <title>Draft genome sequences of fungus Aspergillus calidoustus.</title>
        <authorList>
            <person name="Horn F."/>
            <person name="Linde J."/>
            <person name="Mattern D.J."/>
            <person name="Walther G."/>
            <person name="Guthke R."/>
            <person name="Scherlach K."/>
            <person name="Martin K."/>
            <person name="Brakhage A.A."/>
            <person name="Petzke L."/>
            <person name="Valiante V."/>
        </authorList>
    </citation>
    <scope>NUCLEOTIDE SEQUENCE [LARGE SCALE GENOMIC DNA]</scope>
    <source>
        <strain evidence="2">SF006504</strain>
    </source>
</reference>
<dbReference type="EMBL" id="CDMC01000008">
    <property type="protein sequence ID" value="CEL06915.1"/>
    <property type="molecule type" value="Genomic_DNA"/>
</dbReference>
<name>A0A0U5G5P4_ASPCI</name>
<dbReference type="OMA" id="SHITWWE"/>
<accession>A0A0U5G5P4</accession>
<dbReference type="AlphaFoldDB" id="A0A0U5G5P4"/>
<keyword evidence="2" id="KW-1185">Reference proteome</keyword>
<dbReference type="OrthoDB" id="3029470at2759"/>
<gene>
    <name evidence="1" type="ORF">ASPCAL10083</name>
</gene>
<protein>
    <submittedName>
        <fullName evidence="1">Uncharacterized protein</fullName>
    </submittedName>
</protein>
<organism evidence="1 2">
    <name type="scientific">Aspergillus calidoustus</name>
    <dbReference type="NCBI Taxonomy" id="454130"/>
    <lineage>
        <taxon>Eukaryota</taxon>
        <taxon>Fungi</taxon>
        <taxon>Dikarya</taxon>
        <taxon>Ascomycota</taxon>
        <taxon>Pezizomycotina</taxon>
        <taxon>Eurotiomycetes</taxon>
        <taxon>Eurotiomycetidae</taxon>
        <taxon>Eurotiales</taxon>
        <taxon>Aspergillaceae</taxon>
        <taxon>Aspergillus</taxon>
        <taxon>Aspergillus subgen. Nidulantes</taxon>
    </lineage>
</organism>
<proteinExistence type="predicted"/>
<evidence type="ECO:0000313" key="1">
    <source>
        <dbReference type="EMBL" id="CEL06915.1"/>
    </source>
</evidence>
<evidence type="ECO:0000313" key="2">
    <source>
        <dbReference type="Proteomes" id="UP000054771"/>
    </source>
</evidence>
<sequence>MAAEHRITESNPIRHLGHMDYERCAALHNELLFRGWTGAGNEWNEPPTWWEYYSPPDALASRLHPSLIEFLKRAYHVSRDAFKHDSKWKNLFFFIRCLAVPKDIVSLLDRDMTGPDRFLLLYISSGFMLGDEQGILFDQHTFKATYIVHVDDTTDTCLHEWGWMPLEAILDSYLQMADEGKVSIVRDFSYEINSDNEDDEEPSIEKPWMMNPYSQTDVSKSVASLRRLITAIESRMEEATTTPTTKPEIPLPWHDPVTLNQAFIPPDSFAHVFLSAVSKWTVRFRYLAPGIRFPTIAEFLDQGVGELEYPGGCSLRIFQMDPEEGQGGTGSQNMRTRGLFIDNVVTRHPEYFANGSSLRLPFAIGRNRKARMSNGQLIRVRDHDSLYQQAWLSNGIDHGHSVQIHKVLQSWAERVEEGDWVVGEDGVQGGIGKFREADTEEHWRKYWIPPSW</sequence>
<dbReference type="Proteomes" id="UP000054771">
    <property type="component" value="Unassembled WGS sequence"/>
</dbReference>